<reference evidence="2" key="1">
    <citation type="submission" date="2021-01" db="EMBL/GenBank/DDBJ databases">
        <title>Whole genome shotgun sequence of Actinoplanes nipponensis NBRC 14063.</title>
        <authorList>
            <person name="Komaki H."/>
            <person name="Tamura T."/>
        </authorList>
    </citation>
    <scope>NUCLEOTIDE SEQUENCE</scope>
    <source>
        <strain evidence="2">NBRC 14063</strain>
    </source>
</reference>
<dbReference type="AlphaFoldDB" id="A0A919MNP0"/>
<gene>
    <name evidence="2" type="ORF">Ani05nite_21970</name>
</gene>
<protein>
    <submittedName>
        <fullName evidence="2">Uncharacterized protein</fullName>
    </submittedName>
</protein>
<dbReference type="EMBL" id="BOMQ01000026">
    <property type="protein sequence ID" value="GIE48663.1"/>
    <property type="molecule type" value="Genomic_DNA"/>
</dbReference>
<dbReference type="Proteomes" id="UP000647172">
    <property type="component" value="Unassembled WGS sequence"/>
</dbReference>
<evidence type="ECO:0000313" key="2">
    <source>
        <dbReference type="EMBL" id="GIE48663.1"/>
    </source>
</evidence>
<proteinExistence type="predicted"/>
<accession>A0A919MNP0</accession>
<evidence type="ECO:0000256" key="1">
    <source>
        <dbReference type="SAM" id="MobiDB-lite"/>
    </source>
</evidence>
<comment type="caution">
    <text evidence="2">The sequence shown here is derived from an EMBL/GenBank/DDBJ whole genome shotgun (WGS) entry which is preliminary data.</text>
</comment>
<dbReference type="RefSeq" id="WP_203767432.1">
    <property type="nucleotide sequence ID" value="NZ_BAAAYJ010000030.1"/>
</dbReference>
<evidence type="ECO:0000313" key="3">
    <source>
        <dbReference type="Proteomes" id="UP000647172"/>
    </source>
</evidence>
<feature type="region of interest" description="Disordered" evidence="1">
    <location>
        <begin position="134"/>
        <end position="158"/>
    </location>
</feature>
<organism evidence="2 3">
    <name type="scientific">Actinoplanes nipponensis</name>
    <dbReference type="NCBI Taxonomy" id="135950"/>
    <lineage>
        <taxon>Bacteria</taxon>
        <taxon>Bacillati</taxon>
        <taxon>Actinomycetota</taxon>
        <taxon>Actinomycetes</taxon>
        <taxon>Micromonosporales</taxon>
        <taxon>Micromonosporaceae</taxon>
        <taxon>Actinoplanes</taxon>
    </lineage>
</organism>
<sequence>MTSVAERPRSYTIPGRTRGSGPVLAVLTNAPTDPAVAARTGTLLIAAAAVPTTGCSVDALLHHSRDRRLRSRSIAVVARVTPILHAAGVAYFRSTLLLPPGTDTRHGVPMAAVSQLVDRFGAVVVVTAEPLHDPTGALEPVPHHHGPAATPARTPVLS</sequence>
<name>A0A919MNP0_9ACTN</name>
<keyword evidence="3" id="KW-1185">Reference proteome</keyword>